<comment type="subcellular location">
    <subcellularLocation>
        <location evidence="1">Cell membrane</location>
        <topology evidence="1">Single-pass type II membrane protein</topology>
    </subcellularLocation>
    <subcellularLocation>
        <location evidence="4">Membrane</location>
        <topology evidence="4">Single-pass type II membrane protein</topology>
    </subcellularLocation>
</comment>
<evidence type="ECO:0000256" key="3">
    <source>
        <dbReference type="PIRSR" id="PIRSR600223-1"/>
    </source>
</evidence>
<dbReference type="PATRIC" id="fig|33036.3.peg.689"/>
<dbReference type="PRINTS" id="PR00727">
    <property type="entry name" value="LEADERPTASE"/>
</dbReference>
<dbReference type="RefSeq" id="WP_004836303.1">
    <property type="nucleotide sequence ID" value="NZ_CAMPUE010000016.1"/>
</dbReference>
<dbReference type="GO" id="GO:0006465">
    <property type="term" value="P:signal peptide processing"/>
    <property type="evidence" value="ECO:0007669"/>
    <property type="project" value="InterPro"/>
</dbReference>
<dbReference type="EC" id="3.4.21.89" evidence="4"/>
<dbReference type="GO" id="GO:0009003">
    <property type="term" value="F:signal peptidase activity"/>
    <property type="evidence" value="ECO:0007669"/>
    <property type="project" value="UniProtKB-EC"/>
</dbReference>
<dbReference type="NCBIfam" id="TIGR02227">
    <property type="entry name" value="sigpep_I_bact"/>
    <property type="match status" value="1"/>
</dbReference>
<dbReference type="InterPro" id="IPR000223">
    <property type="entry name" value="Pept_S26A_signal_pept_1"/>
</dbReference>
<dbReference type="InterPro" id="IPR036286">
    <property type="entry name" value="LexA/Signal_pep-like_sf"/>
</dbReference>
<dbReference type="GO" id="GO:0005886">
    <property type="term" value="C:plasma membrane"/>
    <property type="evidence" value="ECO:0007669"/>
    <property type="project" value="UniProtKB-SubCell"/>
</dbReference>
<evidence type="ECO:0000256" key="1">
    <source>
        <dbReference type="ARBA" id="ARBA00004401"/>
    </source>
</evidence>
<name>A0A133KG33_9FIRM</name>
<dbReference type="AlphaFoldDB" id="A0A133KG33"/>
<dbReference type="Pfam" id="PF10502">
    <property type="entry name" value="Peptidase_S26"/>
    <property type="match status" value="1"/>
</dbReference>
<keyword evidence="4" id="KW-0378">Hydrolase</keyword>
<keyword evidence="4" id="KW-1133">Transmembrane helix</keyword>
<sequence>MSENNKNSKKDSILYVIWDWVKTIAIALIITILVKMFIVDATKVSGKSMQNTLHDGDILLVDKIGSRFRGYNKGDIVILKAPDHPGRLYVKRIIGEEGDTIKLKDGKVFVNDKQLQENYTSIPQTEPNSEVTEWTLGADQYFVMGDNRIPGASNDSRSFGPIYGESLVGHAFVRFYPIARVGLIDHKPYPDQNN</sequence>
<feature type="active site" evidence="3">
    <location>
        <position position="48"/>
    </location>
</feature>
<dbReference type="GO" id="GO:0004252">
    <property type="term" value="F:serine-type endopeptidase activity"/>
    <property type="evidence" value="ECO:0007669"/>
    <property type="project" value="InterPro"/>
</dbReference>
<keyword evidence="7" id="KW-1185">Reference proteome</keyword>
<evidence type="ECO:0000313" key="6">
    <source>
        <dbReference type="EMBL" id="KWZ78490.1"/>
    </source>
</evidence>
<dbReference type="PANTHER" id="PTHR43390">
    <property type="entry name" value="SIGNAL PEPTIDASE I"/>
    <property type="match status" value="1"/>
</dbReference>
<dbReference type="InterPro" id="IPR019533">
    <property type="entry name" value="Peptidase_S26"/>
</dbReference>
<protein>
    <recommendedName>
        <fullName evidence="4">Signal peptidase I</fullName>
        <ecNumber evidence="4">3.4.21.89</ecNumber>
    </recommendedName>
</protein>
<dbReference type="Gene3D" id="2.10.109.10">
    <property type="entry name" value="Umud Fragment, subunit A"/>
    <property type="match status" value="1"/>
</dbReference>
<comment type="caution">
    <text evidence="6">The sequence shown here is derived from an EMBL/GenBank/DDBJ whole genome shotgun (WGS) entry which is preliminary data.</text>
</comment>
<reference evidence="7" key="1">
    <citation type="submission" date="2016-01" db="EMBL/GenBank/DDBJ databases">
        <authorList>
            <person name="Mitreva M."/>
            <person name="Pepin K.H."/>
            <person name="Mihindukulasuriya K.A."/>
            <person name="Fulton R."/>
            <person name="Fronick C."/>
            <person name="O'Laughlin M."/>
            <person name="Miner T."/>
            <person name="Herter B."/>
            <person name="Rosa B.A."/>
            <person name="Cordes M."/>
            <person name="Tomlinson C."/>
            <person name="Wollam A."/>
            <person name="Palsikar V.B."/>
            <person name="Mardis E.R."/>
            <person name="Wilson R.K."/>
        </authorList>
    </citation>
    <scope>NUCLEOTIDE SEQUENCE [LARGE SCALE GENOMIC DNA]</scope>
    <source>
        <strain evidence="7">MJR8151</strain>
    </source>
</reference>
<dbReference type="STRING" id="33036.HMPREF3200_00693"/>
<proteinExistence type="inferred from homology"/>
<dbReference type="EMBL" id="LRPM01000024">
    <property type="protein sequence ID" value="KWZ78490.1"/>
    <property type="molecule type" value="Genomic_DNA"/>
</dbReference>
<organism evidence="6 7">
    <name type="scientific">Anaerococcus tetradius</name>
    <dbReference type="NCBI Taxonomy" id="33036"/>
    <lineage>
        <taxon>Bacteria</taxon>
        <taxon>Bacillati</taxon>
        <taxon>Bacillota</taxon>
        <taxon>Tissierellia</taxon>
        <taxon>Tissierellales</taxon>
        <taxon>Peptoniphilaceae</taxon>
        <taxon>Anaerococcus</taxon>
    </lineage>
</organism>
<comment type="similarity">
    <text evidence="2 4">Belongs to the peptidase S26 family.</text>
</comment>
<feature type="domain" description="Peptidase S26" evidence="5">
    <location>
        <begin position="18"/>
        <end position="176"/>
    </location>
</feature>
<evidence type="ECO:0000256" key="4">
    <source>
        <dbReference type="RuleBase" id="RU362042"/>
    </source>
</evidence>
<dbReference type="OrthoDB" id="9802919at2"/>
<feature type="active site" evidence="3">
    <location>
        <position position="91"/>
    </location>
</feature>
<keyword evidence="4" id="KW-0472">Membrane</keyword>
<feature type="transmembrane region" description="Helical" evidence="4">
    <location>
        <begin position="20"/>
        <end position="39"/>
    </location>
</feature>
<evidence type="ECO:0000256" key="2">
    <source>
        <dbReference type="ARBA" id="ARBA00009370"/>
    </source>
</evidence>
<evidence type="ECO:0000313" key="7">
    <source>
        <dbReference type="Proteomes" id="UP000070383"/>
    </source>
</evidence>
<dbReference type="PANTHER" id="PTHR43390:SF1">
    <property type="entry name" value="CHLOROPLAST PROCESSING PEPTIDASE"/>
    <property type="match status" value="1"/>
</dbReference>
<accession>A0A133KG33</accession>
<evidence type="ECO:0000259" key="5">
    <source>
        <dbReference type="Pfam" id="PF10502"/>
    </source>
</evidence>
<keyword evidence="4" id="KW-0645">Protease</keyword>
<gene>
    <name evidence="6" type="ORF">HMPREF3200_00693</name>
</gene>
<keyword evidence="4" id="KW-0812">Transmembrane</keyword>
<dbReference type="SUPFAM" id="SSF51306">
    <property type="entry name" value="LexA/Signal peptidase"/>
    <property type="match status" value="1"/>
</dbReference>
<dbReference type="Proteomes" id="UP000070383">
    <property type="component" value="Unassembled WGS sequence"/>
</dbReference>
<comment type="catalytic activity">
    <reaction evidence="4">
        <text>Cleavage of hydrophobic, N-terminal signal or leader sequences from secreted and periplasmic proteins.</text>
        <dbReference type="EC" id="3.4.21.89"/>
    </reaction>
</comment>
<dbReference type="CDD" id="cd06530">
    <property type="entry name" value="S26_SPase_I"/>
    <property type="match status" value="1"/>
</dbReference>